<dbReference type="InterPro" id="IPR037401">
    <property type="entry name" value="SnoaL-like"/>
</dbReference>
<sequence>MIALDTADERGLDDAWYGSIFTDDVLLDFPIGGYAGLSGLAEHQVKAKRKWARTHHLSGNHIIALDGDRATVRAQIVATHVNHGAARPESLFDIGGHYEADAVRTDAGWRLCRLAFHLGWSAGELPATIEDRR</sequence>
<protein>
    <submittedName>
        <fullName evidence="2">Nuclear transport factor 2 family protein</fullName>
    </submittedName>
</protein>
<dbReference type="EMBL" id="WUTW01000001">
    <property type="protein sequence ID" value="MXQ63039.1"/>
    <property type="molecule type" value="Genomic_DNA"/>
</dbReference>
<name>A0A6I4VXF2_9ACTN</name>
<dbReference type="AlphaFoldDB" id="A0A6I4VXF2"/>
<dbReference type="Gene3D" id="3.10.450.50">
    <property type="match status" value="1"/>
</dbReference>
<dbReference type="Proteomes" id="UP000431901">
    <property type="component" value="Unassembled WGS sequence"/>
</dbReference>
<evidence type="ECO:0000259" key="1">
    <source>
        <dbReference type="Pfam" id="PF13577"/>
    </source>
</evidence>
<dbReference type="SUPFAM" id="SSF54427">
    <property type="entry name" value="NTF2-like"/>
    <property type="match status" value="1"/>
</dbReference>
<evidence type="ECO:0000313" key="3">
    <source>
        <dbReference type="Proteomes" id="UP000431901"/>
    </source>
</evidence>
<dbReference type="OrthoDB" id="2599042at2"/>
<proteinExistence type="predicted"/>
<comment type="caution">
    <text evidence="2">The sequence shown here is derived from an EMBL/GenBank/DDBJ whole genome shotgun (WGS) entry which is preliminary data.</text>
</comment>
<dbReference type="Pfam" id="PF13577">
    <property type="entry name" value="SnoaL_4"/>
    <property type="match status" value="1"/>
</dbReference>
<keyword evidence="3" id="KW-1185">Reference proteome</keyword>
<feature type="domain" description="SnoaL-like" evidence="1">
    <location>
        <begin position="10"/>
        <end position="114"/>
    </location>
</feature>
<gene>
    <name evidence="2" type="ORF">GQ466_03215</name>
</gene>
<evidence type="ECO:0000313" key="2">
    <source>
        <dbReference type="EMBL" id="MXQ63039.1"/>
    </source>
</evidence>
<organism evidence="2 3">
    <name type="scientific">Actinomadura rayongensis</name>
    <dbReference type="NCBI Taxonomy" id="1429076"/>
    <lineage>
        <taxon>Bacteria</taxon>
        <taxon>Bacillati</taxon>
        <taxon>Actinomycetota</taxon>
        <taxon>Actinomycetes</taxon>
        <taxon>Streptosporangiales</taxon>
        <taxon>Thermomonosporaceae</taxon>
        <taxon>Actinomadura</taxon>
    </lineage>
</organism>
<dbReference type="InterPro" id="IPR032710">
    <property type="entry name" value="NTF2-like_dom_sf"/>
</dbReference>
<reference evidence="2 3" key="1">
    <citation type="submission" date="2019-12" db="EMBL/GenBank/DDBJ databases">
        <title>Nocardia macrotermitis sp. nov. and Nocardia aurantia sp. nov., isolated from the gut of the fungus growing-termite Macrotermes natalensis.</title>
        <authorList>
            <person name="Christine B."/>
            <person name="Rene B."/>
        </authorList>
    </citation>
    <scope>NUCLEOTIDE SEQUENCE [LARGE SCALE GENOMIC DNA]</scope>
    <source>
        <strain evidence="2 3">DSM 102126</strain>
    </source>
</reference>
<accession>A0A6I4VXF2</accession>